<dbReference type="EMBL" id="BARW01021441">
    <property type="protein sequence ID" value="GAI88765.1"/>
    <property type="molecule type" value="Genomic_DNA"/>
</dbReference>
<protein>
    <submittedName>
        <fullName evidence="1">Uncharacterized protein</fullName>
    </submittedName>
</protein>
<dbReference type="AlphaFoldDB" id="X1TMG5"/>
<comment type="caution">
    <text evidence="1">The sequence shown here is derived from an EMBL/GenBank/DDBJ whole genome shotgun (WGS) entry which is preliminary data.</text>
</comment>
<name>X1TMG5_9ZZZZ</name>
<organism evidence="1">
    <name type="scientific">marine sediment metagenome</name>
    <dbReference type="NCBI Taxonomy" id="412755"/>
    <lineage>
        <taxon>unclassified sequences</taxon>
        <taxon>metagenomes</taxon>
        <taxon>ecological metagenomes</taxon>
    </lineage>
</organism>
<feature type="non-terminal residue" evidence="1">
    <location>
        <position position="175"/>
    </location>
</feature>
<accession>X1TMG5</accession>
<proteinExistence type="predicted"/>
<sequence length="175" mass="19605">MLYGMAPPPFATGVLARCLEDELSEAIDMLPPWDIAEQMDFQERIKEAFSLALSEGMDFAFAVSSIMVAIGERFSQGAGGVELSTLLSRPRAIPRLAKGLIKSKLARRPLLPRDLWQLKGLMSAGMDTSVLRERIKYYWGRYPLEAYGSAEMLATAFQTWDHSDMVFVPSIAFYE</sequence>
<gene>
    <name evidence="1" type="ORF">S12H4_36020</name>
</gene>
<reference evidence="1" key="1">
    <citation type="journal article" date="2014" name="Front. Microbiol.">
        <title>High frequency of phylogenetically diverse reductive dehalogenase-homologous genes in deep subseafloor sedimentary metagenomes.</title>
        <authorList>
            <person name="Kawai M."/>
            <person name="Futagami T."/>
            <person name="Toyoda A."/>
            <person name="Takaki Y."/>
            <person name="Nishi S."/>
            <person name="Hori S."/>
            <person name="Arai W."/>
            <person name="Tsubouchi T."/>
            <person name="Morono Y."/>
            <person name="Uchiyama I."/>
            <person name="Ito T."/>
            <person name="Fujiyama A."/>
            <person name="Inagaki F."/>
            <person name="Takami H."/>
        </authorList>
    </citation>
    <scope>NUCLEOTIDE SEQUENCE</scope>
    <source>
        <strain evidence="1">Expedition CK06-06</strain>
    </source>
</reference>
<evidence type="ECO:0000313" key="1">
    <source>
        <dbReference type="EMBL" id="GAI88765.1"/>
    </source>
</evidence>